<evidence type="ECO:0000256" key="9">
    <source>
        <dbReference type="SAM" id="MobiDB-lite"/>
    </source>
</evidence>
<dbReference type="InterPro" id="IPR036116">
    <property type="entry name" value="FN3_sf"/>
</dbReference>
<dbReference type="SUPFAM" id="SSF49265">
    <property type="entry name" value="Fibronectin type III"/>
    <property type="match status" value="2"/>
</dbReference>
<evidence type="ECO:0000313" key="15">
    <source>
        <dbReference type="Proteomes" id="UP001627154"/>
    </source>
</evidence>
<feature type="domain" description="Ig-like" evidence="12">
    <location>
        <begin position="318"/>
        <end position="409"/>
    </location>
</feature>
<evidence type="ECO:0000256" key="3">
    <source>
        <dbReference type="ARBA" id="ARBA00022729"/>
    </source>
</evidence>
<comment type="caution">
    <text evidence="14">The sequence shown here is derived from an EMBL/GenBank/DDBJ whole genome shotgun (WGS) entry which is preliminary data.</text>
</comment>
<dbReference type="SMART" id="SM00409">
    <property type="entry name" value="IG"/>
    <property type="match status" value="5"/>
</dbReference>
<dbReference type="SUPFAM" id="SSF48726">
    <property type="entry name" value="Immunoglobulin"/>
    <property type="match status" value="5"/>
</dbReference>
<keyword evidence="15" id="KW-1185">Reference proteome</keyword>
<feature type="compositionally biased region" description="Polar residues" evidence="9">
    <location>
        <begin position="1382"/>
        <end position="1398"/>
    </location>
</feature>
<feature type="domain" description="Fibronectin type-III" evidence="13">
    <location>
        <begin position="737"/>
        <end position="832"/>
    </location>
</feature>
<accession>A0ABD2W8F6</accession>
<dbReference type="FunFam" id="2.60.40.10:FF:000948">
    <property type="entry name" value="Roundabout 1"/>
    <property type="match status" value="1"/>
</dbReference>
<feature type="chain" id="PRO_5044891258" description="Roundabout" evidence="11">
    <location>
        <begin position="32"/>
        <end position="1409"/>
    </location>
</feature>
<dbReference type="GO" id="GO:0016020">
    <property type="term" value="C:membrane"/>
    <property type="evidence" value="ECO:0007669"/>
    <property type="project" value="UniProtKB-SubCell"/>
</dbReference>
<feature type="transmembrane region" description="Helical" evidence="10">
    <location>
        <begin position="862"/>
        <end position="884"/>
    </location>
</feature>
<evidence type="ECO:0000256" key="10">
    <source>
        <dbReference type="SAM" id="Phobius"/>
    </source>
</evidence>
<feature type="domain" description="Ig-like" evidence="12">
    <location>
        <begin position="418"/>
        <end position="504"/>
    </location>
</feature>
<evidence type="ECO:0000256" key="2">
    <source>
        <dbReference type="ARBA" id="ARBA00022692"/>
    </source>
</evidence>
<keyword evidence="6 10" id="KW-0472">Membrane</keyword>
<dbReference type="GO" id="GO:0007399">
    <property type="term" value="P:nervous system development"/>
    <property type="evidence" value="ECO:0007669"/>
    <property type="project" value="UniProtKB-ARBA"/>
</dbReference>
<dbReference type="PROSITE" id="PS50853">
    <property type="entry name" value="FN3"/>
    <property type="match status" value="3"/>
</dbReference>
<keyword evidence="7" id="KW-1015">Disulfide bond</keyword>
<feature type="domain" description="Fibronectin type-III" evidence="13">
    <location>
        <begin position="523"/>
        <end position="617"/>
    </location>
</feature>
<name>A0ABD2W8F6_9HYME</name>
<feature type="region of interest" description="Disordered" evidence="9">
    <location>
        <begin position="998"/>
        <end position="1048"/>
    </location>
</feature>
<feature type="compositionally biased region" description="Low complexity" evidence="9">
    <location>
        <begin position="1131"/>
        <end position="1143"/>
    </location>
</feature>
<dbReference type="PANTHER" id="PTHR44170">
    <property type="entry name" value="PROTEIN SIDEKICK"/>
    <property type="match status" value="1"/>
</dbReference>
<proteinExistence type="predicted"/>
<dbReference type="FunFam" id="2.60.40.10:FF:000026">
    <property type="entry name" value="roundabout homolog 2 isoform X1"/>
    <property type="match status" value="1"/>
</dbReference>
<feature type="compositionally biased region" description="Polar residues" evidence="9">
    <location>
        <begin position="1009"/>
        <end position="1048"/>
    </location>
</feature>
<feature type="compositionally biased region" description="Basic and acidic residues" evidence="9">
    <location>
        <begin position="1335"/>
        <end position="1368"/>
    </location>
</feature>
<keyword evidence="5 10" id="KW-1133">Transmembrane helix</keyword>
<feature type="domain" description="Fibronectin type-III" evidence="13">
    <location>
        <begin position="637"/>
        <end position="732"/>
    </location>
</feature>
<dbReference type="FunFam" id="2.60.40.10:FF:000008">
    <property type="entry name" value="roundabout homolog 2 isoform X2"/>
    <property type="match status" value="2"/>
</dbReference>
<gene>
    <name evidence="14" type="ORF">TKK_015432</name>
</gene>
<feature type="region of interest" description="Disordered" evidence="9">
    <location>
        <begin position="1131"/>
        <end position="1155"/>
    </location>
</feature>
<evidence type="ECO:0000259" key="13">
    <source>
        <dbReference type="PROSITE" id="PS50853"/>
    </source>
</evidence>
<feature type="domain" description="Ig-like" evidence="12">
    <location>
        <begin position="229"/>
        <end position="313"/>
    </location>
</feature>
<evidence type="ECO:0000256" key="7">
    <source>
        <dbReference type="ARBA" id="ARBA00023157"/>
    </source>
</evidence>
<dbReference type="SMART" id="SM00406">
    <property type="entry name" value="IGv"/>
    <property type="match status" value="2"/>
</dbReference>
<dbReference type="InterPro" id="IPR003598">
    <property type="entry name" value="Ig_sub2"/>
</dbReference>
<dbReference type="CDD" id="cd00063">
    <property type="entry name" value="FN3"/>
    <property type="match status" value="3"/>
</dbReference>
<reference evidence="14 15" key="1">
    <citation type="journal article" date="2024" name="bioRxiv">
        <title>A reference genome for Trichogramma kaykai: A tiny desert-dwelling parasitoid wasp with competing sex-ratio distorters.</title>
        <authorList>
            <person name="Culotta J."/>
            <person name="Lindsey A.R."/>
        </authorList>
    </citation>
    <scope>NUCLEOTIDE SEQUENCE [LARGE SCALE GENOMIC DNA]</scope>
    <source>
        <strain evidence="14 15">KSX58</strain>
    </source>
</reference>
<keyword evidence="2 10" id="KW-0812">Transmembrane</keyword>
<feature type="compositionally biased region" description="Polar residues" evidence="9">
    <location>
        <begin position="1144"/>
        <end position="1155"/>
    </location>
</feature>
<feature type="domain" description="Ig-like" evidence="12">
    <location>
        <begin position="135"/>
        <end position="226"/>
    </location>
</feature>
<dbReference type="InterPro" id="IPR013783">
    <property type="entry name" value="Ig-like_fold"/>
</dbReference>
<feature type="domain" description="Ig-like" evidence="12">
    <location>
        <begin position="36"/>
        <end position="129"/>
    </location>
</feature>
<evidence type="ECO:0000256" key="4">
    <source>
        <dbReference type="ARBA" id="ARBA00022737"/>
    </source>
</evidence>
<dbReference type="GO" id="GO:0007155">
    <property type="term" value="P:cell adhesion"/>
    <property type="evidence" value="ECO:0007669"/>
    <property type="project" value="UniProtKB-ARBA"/>
</dbReference>
<dbReference type="InterPro" id="IPR036179">
    <property type="entry name" value="Ig-like_dom_sf"/>
</dbReference>
<evidence type="ECO:0000256" key="1">
    <source>
        <dbReference type="ARBA" id="ARBA00004167"/>
    </source>
</evidence>
<feature type="region of interest" description="Disordered" evidence="9">
    <location>
        <begin position="1080"/>
        <end position="1105"/>
    </location>
</feature>
<dbReference type="InterPro" id="IPR013098">
    <property type="entry name" value="Ig_I-set"/>
</dbReference>
<feature type="compositionally biased region" description="Pro residues" evidence="9">
    <location>
        <begin position="1088"/>
        <end position="1099"/>
    </location>
</feature>
<dbReference type="Gene3D" id="2.60.40.10">
    <property type="entry name" value="Immunoglobulins"/>
    <property type="match status" value="8"/>
</dbReference>
<feature type="compositionally biased region" description="Low complexity" evidence="9">
    <location>
        <begin position="1307"/>
        <end position="1324"/>
    </location>
</feature>
<evidence type="ECO:0000256" key="8">
    <source>
        <dbReference type="ARBA" id="ARBA00023319"/>
    </source>
</evidence>
<organism evidence="14 15">
    <name type="scientific">Trichogramma kaykai</name>
    <dbReference type="NCBI Taxonomy" id="54128"/>
    <lineage>
        <taxon>Eukaryota</taxon>
        <taxon>Metazoa</taxon>
        <taxon>Ecdysozoa</taxon>
        <taxon>Arthropoda</taxon>
        <taxon>Hexapoda</taxon>
        <taxon>Insecta</taxon>
        <taxon>Pterygota</taxon>
        <taxon>Neoptera</taxon>
        <taxon>Endopterygota</taxon>
        <taxon>Hymenoptera</taxon>
        <taxon>Apocrita</taxon>
        <taxon>Proctotrupomorpha</taxon>
        <taxon>Chalcidoidea</taxon>
        <taxon>Trichogrammatidae</taxon>
        <taxon>Trichogramma</taxon>
    </lineage>
</organism>
<evidence type="ECO:0000256" key="11">
    <source>
        <dbReference type="SAM" id="SignalP"/>
    </source>
</evidence>
<dbReference type="Pfam" id="PF13927">
    <property type="entry name" value="Ig_3"/>
    <property type="match status" value="1"/>
</dbReference>
<dbReference type="FunFam" id="2.60.40.10:FF:000028">
    <property type="entry name" value="Neuronal cell adhesion molecule"/>
    <property type="match status" value="1"/>
</dbReference>
<dbReference type="Pfam" id="PF07679">
    <property type="entry name" value="I-set"/>
    <property type="match status" value="4"/>
</dbReference>
<feature type="signal peptide" evidence="11">
    <location>
        <begin position="1"/>
        <end position="31"/>
    </location>
</feature>
<evidence type="ECO:0000313" key="14">
    <source>
        <dbReference type="EMBL" id="KAL3389166.1"/>
    </source>
</evidence>
<keyword evidence="8" id="KW-0393">Immunoglobulin domain</keyword>
<dbReference type="GO" id="GO:0009653">
    <property type="term" value="P:anatomical structure morphogenesis"/>
    <property type="evidence" value="ECO:0007669"/>
    <property type="project" value="UniProtKB-ARBA"/>
</dbReference>
<dbReference type="InterPro" id="IPR013106">
    <property type="entry name" value="Ig_V-set"/>
</dbReference>
<evidence type="ECO:0000256" key="5">
    <source>
        <dbReference type="ARBA" id="ARBA00022989"/>
    </source>
</evidence>
<keyword evidence="4" id="KW-0677">Repeat</keyword>
<feature type="region of interest" description="Disordered" evidence="9">
    <location>
        <begin position="1290"/>
        <end position="1409"/>
    </location>
</feature>
<comment type="subcellular location">
    <subcellularLocation>
        <location evidence="1">Membrane</location>
        <topology evidence="1">Single-pass membrane protein</topology>
    </subcellularLocation>
</comment>
<protein>
    <recommendedName>
        <fullName evidence="16">Roundabout</fullName>
    </recommendedName>
</protein>
<keyword evidence="3 11" id="KW-0732">Signal</keyword>
<evidence type="ECO:0008006" key="16">
    <source>
        <dbReference type="Google" id="ProtNLM"/>
    </source>
</evidence>
<dbReference type="CDD" id="cd05725">
    <property type="entry name" value="IgI_3_Robo"/>
    <property type="match status" value="1"/>
</dbReference>
<feature type="compositionally biased region" description="Basic and acidic residues" evidence="9">
    <location>
        <begin position="1242"/>
        <end position="1258"/>
    </location>
</feature>
<feature type="region of interest" description="Disordered" evidence="9">
    <location>
        <begin position="1236"/>
        <end position="1258"/>
    </location>
</feature>
<feature type="compositionally biased region" description="Low complexity" evidence="9">
    <location>
        <begin position="1371"/>
        <end position="1381"/>
    </location>
</feature>
<dbReference type="InterPro" id="IPR003599">
    <property type="entry name" value="Ig_sub"/>
</dbReference>
<dbReference type="SMART" id="SM00408">
    <property type="entry name" value="IGc2"/>
    <property type="match status" value="5"/>
</dbReference>
<dbReference type="SMART" id="SM00060">
    <property type="entry name" value="FN3"/>
    <property type="match status" value="3"/>
</dbReference>
<dbReference type="FunFam" id="2.60.40.10:FF:001167">
    <property type="entry name" value="Roundabout 2, isoform B"/>
    <property type="match status" value="1"/>
</dbReference>
<dbReference type="FunFam" id="2.60.40.10:FF:000053">
    <property type="entry name" value="Roundabout guidance receptor 1"/>
    <property type="match status" value="1"/>
</dbReference>
<dbReference type="EMBL" id="JBJJXI010000123">
    <property type="protein sequence ID" value="KAL3389166.1"/>
    <property type="molecule type" value="Genomic_DNA"/>
</dbReference>
<dbReference type="PROSITE" id="PS50835">
    <property type="entry name" value="IG_LIKE"/>
    <property type="match status" value="5"/>
</dbReference>
<dbReference type="GO" id="GO:0030154">
    <property type="term" value="P:cell differentiation"/>
    <property type="evidence" value="ECO:0007669"/>
    <property type="project" value="UniProtKB-ARBA"/>
</dbReference>
<evidence type="ECO:0000259" key="12">
    <source>
        <dbReference type="PROSITE" id="PS50835"/>
    </source>
</evidence>
<dbReference type="InterPro" id="IPR003961">
    <property type="entry name" value="FN3_dom"/>
</dbReference>
<dbReference type="Proteomes" id="UP001627154">
    <property type="component" value="Unassembled WGS sequence"/>
</dbReference>
<dbReference type="InterPro" id="IPR032986">
    <property type="entry name" value="Robo1_Ig-like3"/>
</dbReference>
<dbReference type="PANTHER" id="PTHR44170:SF6">
    <property type="entry name" value="CONTACTIN"/>
    <property type="match status" value="1"/>
</dbReference>
<sequence length="1409" mass="155140">MSSARTMINYRIQLTIYFLLQLFFLTSVVRAQLRSPRITEHPSDITVAKHEPVTLNCKAEGKPRPEIQWYKDGELVQTSPADSHRVLLPTGSLFFLRVIHGKKEQDGGTYWCVAKNQAGQAVSHNATLTVAVLRDEFRVEPQNTRVATGETALLECGPPRGHPEPVLQWKKNGHVIDLESNKRISLVDGGNLMITDIKQSDHGKYQCIASNVAGTRESAIAQLTVNVKPYFVKTPINQTVLLDQTVEFGCQVNGDPMPEILWRRHDGKMPIGRGHILDDKSLRIEHVTSTDQGTYICEAENSVSTISASATLTIHSRPVFTNFPKDESVSVNSNVTFACSAKGAPAPSIFWTREGSQELMFPGHSYQGRYFVSDDGSLHIKQIERKDEGHYVCSAISQVGATTATVYLAVISIEEVPPPIIEFGPSNLSLPLNTSALLNCRAVGTPMPKINWLKDDQIVQIGERMTAISNGSLLLDNLQDSDAGKYTCIASSTSGNSSWSAFLKIGTEENGNQSFDLLKLPQHPSKPRIVNTTSNCITITWSPGFGGGSAITGYQIEYSSSTDKTGWIIAASKVTKDTYTICDLKPNANYVFLVRAQNIHGLSLPGPLSDTGHTMGLGEQAVPQTELIRARDRLNNEILQLREVSPISSTSVRIVWDILGAPDLVDGLYIRYREISDKPPEYQMVTVMNAGATSYMLTDLSKYTLYEFFLVPFYKTIEGRPSNVKLAMTLEDVPSSPPQNVHVGLINSTSAFVRWSAPPKNSHNGQLIGYKIQIKGNSSSKILGQMTLNASTTSVIINSLVNGGSYTARVAGMTHAGVGSFSAPALLRMDLGLLNGNKSMRENSDGETDSSNYQSSFVKEPWFLTSITLLVIGAVGALLGVFYIRRRHKHGKQLGHLSVPVHTSSDICQLNKDALWLERGWRPNNGLTSGYSDAINPGTDKDCETKLLNNHGTINAVPGLVVMSNSEYAEVNMSTFYNTRKSSAPPEPYATTTLCMATRSPDSRETSAGKRSNSSDSCLKPNYSSLESQQTSGQLGNKSNVSPCSDNTSSIHADELVVHSLQQPSSSRCKKINQNHQSQTLPNWCDMLPPPPEHPPPPANNGNLSVQMHPLSIGHSPNVNKRNLLDCQQLNSCSESNSPSTPSARQASKGFSCSQSLTPWTTEPNYASLPLNADSPPAPSFSQNVDHYEIYQENEYESGSLIYGHRNDLENFPMANCNPVQDPALMYRSNRLPTYQPRQTASRHENEEWDRKSCDSNEHSDICCSCSESSYLYADTFDCSNQFNSNVSHHSSLGPKCNNRNVSSVFRPSNASSPRRQNRSSSPAYSTDSNYSCIPERKSISSSHSQDRRKQNSTKDELPEFMRSDHYTLHNSSNSIDNSSSQRYGRQNNHFTSGSKCSESFRLDERESC</sequence>
<dbReference type="Pfam" id="PF00041">
    <property type="entry name" value="fn3"/>
    <property type="match status" value="2"/>
</dbReference>
<feature type="compositionally biased region" description="Basic and acidic residues" evidence="9">
    <location>
        <begin position="1399"/>
        <end position="1409"/>
    </location>
</feature>
<evidence type="ECO:0000256" key="6">
    <source>
        <dbReference type="ARBA" id="ARBA00023136"/>
    </source>
</evidence>
<dbReference type="InterPro" id="IPR007110">
    <property type="entry name" value="Ig-like_dom"/>
</dbReference>